<name>A0A831RL40_9GAMM</name>
<dbReference type="EMBL" id="DRKP01000045">
    <property type="protein sequence ID" value="HEB95476.1"/>
    <property type="molecule type" value="Genomic_DNA"/>
</dbReference>
<organism evidence="2">
    <name type="scientific">Sedimenticola thiotaurini</name>
    <dbReference type="NCBI Taxonomy" id="1543721"/>
    <lineage>
        <taxon>Bacteria</taxon>
        <taxon>Pseudomonadati</taxon>
        <taxon>Pseudomonadota</taxon>
        <taxon>Gammaproteobacteria</taxon>
        <taxon>Chromatiales</taxon>
        <taxon>Sedimenticolaceae</taxon>
        <taxon>Sedimenticola</taxon>
    </lineage>
</organism>
<feature type="chain" id="PRO_5032451888" evidence="1">
    <location>
        <begin position="21"/>
        <end position="95"/>
    </location>
</feature>
<dbReference type="Proteomes" id="UP000886251">
    <property type="component" value="Unassembled WGS sequence"/>
</dbReference>
<reference evidence="2" key="1">
    <citation type="journal article" date="2020" name="mSystems">
        <title>Genome- and Community-Level Interaction Insights into Carbon Utilization and Element Cycling Functions of Hydrothermarchaeota in Hydrothermal Sediment.</title>
        <authorList>
            <person name="Zhou Z."/>
            <person name="Liu Y."/>
            <person name="Xu W."/>
            <person name="Pan J."/>
            <person name="Luo Z.H."/>
            <person name="Li M."/>
        </authorList>
    </citation>
    <scope>NUCLEOTIDE SEQUENCE [LARGE SCALE GENOMIC DNA]</scope>
    <source>
        <strain evidence="2">HyVt-443</strain>
    </source>
</reference>
<proteinExistence type="predicted"/>
<comment type="caution">
    <text evidence="2">The sequence shown here is derived from an EMBL/GenBank/DDBJ whole genome shotgun (WGS) entry which is preliminary data.</text>
</comment>
<feature type="signal peptide" evidence="1">
    <location>
        <begin position="1"/>
        <end position="20"/>
    </location>
</feature>
<evidence type="ECO:0000256" key="1">
    <source>
        <dbReference type="SAM" id="SignalP"/>
    </source>
</evidence>
<evidence type="ECO:0000313" key="2">
    <source>
        <dbReference type="EMBL" id="HEB95476.1"/>
    </source>
</evidence>
<protein>
    <submittedName>
        <fullName evidence="2">Ribosome biogenesis GTPase RsgA</fullName>
    </submittedName>
</protein>
<accession>A0A831RL40</accession>
<sequence>MQHRSRRLSTVILVSGLLLAGGNAPARSPGGGGYQSLDSAVSGVRQRSGGRVLSAETRQEEGRPVHYIRLLTPDGRVRRVRIDARSGRRLGPRER</sequence>
<keyword evidence="1" id="KW-0732">Signal</keyword>
<dbReference type="AlphaFoldDB" id="A0A831RL40"/>
<gene>
    <name evidence="2" type="ORF">ENI96_03455</name>
</gene>